<dbReference type="EMBL" id="BOSM01000006">
    <property type="protein sequence ID" value="GIP59813.1"/>
    <property type="molecule type" value="Genomic_DNA"/>
</dbReference>
<organism evidence="2 3">
    <name type="scientific">Paenibacillus woosongensis</name>
    <dbReference type="NCBI Taxonomy" id="307580"/>
    <lineage>
        <taxon>Bacteria</taxon>
        <taxon>Bacillati</taxon>
        <taxon>Bacillota</taxon>
        <taxon>Bacilli</taxon>
        <taxon>Bacillales</taxon>
        <taxon>Paenibacillaceae</taxon>
        <taxon>Paenibacillus</taxon>
    </lineage>
</organism>
<accession>A0ABQ4MV41</accession>
<evidence type="ECO:0000313" key="2">
    <source>
        <dbReference type="EMBL" id="GIP59813.1"/>
    </source>
</evidence>
<dbReference type="InterPro" id="IPR051908">
    <property type="entry name" value="Ribosomal_N-acetyltransferase"/>
</dbReference>
<comment type="caution">
    <text evidence="2">The sequence shown here is derived from an EMBL/GenBank/DDBJ whole genome shotgun (WGS) entry which is preliminary data.</text>
</comment>
<keyword evidence="3" id="KW-1185">Reference proteome</keyword>
<sequence>MSMNKTNPILLDIPDCFESERLLIRAPKPGDGAALNEATVESIEQLRPWMPWAQEVPTPEDSETVIRRAHLSFIERTDLMLLLVLKETGQLVGCSGLHRINWEARKFEIGYWVRTSFSKQGFITEAADAITNYAIQELQANRVEIRCDARNTQSANVAKRLGYTLEGVLRNDASATDGTLSSTMVFSKIRGVEF</sequence>
<dbReference type="PANTHER" id="PTHR43441">
    <property type="entry name" value="RIBOSOMAL-PROTEIN-SERINE ACETYLTRANSFERASE"/>
    <property type="match status" value="1"/>
</dbReference>
<feature type="domain" description="N-acetyltransferase" evidence="1">
    <location>
        <begin position="33"/>
        <end position="185"/>
    </location>
</feature>
<dbReference type="Proteomes" id="UP000681290">
    <property type="component" value="Unassembled WGS sequence"/>
</dbReference>
<dbReference type="Pfam" id="PF13302">
    <property type="entry name" value="Acetyltransf_3"/>
    <property type="match status" value="1"/>
</dbReference>
<gene>
    <name evidence="2" type="ORF">J15TS10_36270</name>
</gene>
<dbReference type="Gene3D" id="3.40.630.30">
    <property type="match status" value="1"/>
</dbReference>
<name>A0ABQ4MV41_9BACL</name>
<reference evidence="2 3" key="1">
    <citation type="submission" date="2021-03" db="EMBL/GenBank/DDBJ databases">
        <title>Antimicrobial resistance genes in bacteria isolated from Japanese honey, and their potential for conferring macrolide and lincosamide resistance in the American foulbrood pathogen Paenibacillus larvae.</title>
        <authorList>
            <person name="Okamoto M."/>
            <person name="Kumagai M."/>
            <person name="Kanamori H."/>
            <person name="Takamatsu D."/>
        </authorList>
    </citation>
    <scope>NUCLEOTIDE SEQUENCE [LARGE SCALE GENOMIC DNA]</scope>
    <source>
        <strain evidence="2 3">J15TS10</strain>
    </source>
</reference>
<evidence type="ECO:0000313" key="3">
    <source>
        <dbReference type="Proteomes" id="UP000681290"/>
    </source>
</evidence>
<dbReference type="RefSeq" id="WP_213592916.1">
    <property type="nucleotide sequence ID" value="NZ_BOSM01000006.1"/>
</dbReference>
<dbReference type="InterPro" id="IPR000182">
    <property type="entry name" value="GNAT_dom"/>
</dbReference>
<dbReference type="SUPFAM" id="SSF55729">
    <property type="entry name" value="Acyl-CoA N-acyltransferases (Nat)"/>
    <property type="match status" value="1"/>
</dbReference>
<dbReference type="PANTHER" id="PTHR43441:SF3">
    <property type="entry name" value="ACETYLTRANSFERASE"/>
    <property type="match status" value="1"/>
</dbReference>
<protein>
    <submittedName>
        <fullName evidence="2">Ribosomal-protein-serine acetyltransferase</fullName>
    </submittedName>
</protein>
<dbReference type="PROSITE" id="PS51186">
    <property type="entry name" value="GNAT"/>
    <property type="match status" value="1"/>
</dbReference>
<dbReference type="InterPro" id="IPR016181">
    <property type="entry name" value="Acyl_CoA_acyltransferase"/>
</dbReference>
<evidence type="ECO:0000259" key="1">
    <source>
        <dbReference type="PROSITE" id="PS51186"/>
    </source>
</evidence>
<proteinExistence type="predicted"/>